<dbReference type="Pfam" id="PF00756">
    <property type="entry name" value="Esterase"/>
    <property type="match status" value="1"/>
</dbReference>
<dbReference type="InterPro" id="IPR000801">
    <property type="entry name" value="Esterase-like"/>
</dbReference>
<evidence type="ECO:0000256" key="1">
    <source>
        <dbReference type="ARBA" id="ARBA00004496"/>
    </source>
</evidence>
<dbReference type="Gene3D" id="3.40.50.1820">
    <property type="entry name" value="alpha/beta hydrolase"/>
    <property type="match status" value="1"/>
</dbReference>
<dbReference type="InterPro" id="IPR029058">
    <property type="entry name" value="AB_hydrolase_fold"/>
</dbReference>
<reference evidence="6 7" key="1">
    <citation type="submission" date="2024-06" db="EMBL/GenBank/DDBJ databases">
        <title>The Natural Products Discovery Center: Release of the First 8490 Sequenced Strains for Exploring Actinobacteria Biosynthetic Diversity.</title>
        <authorList>
            <person name="Kalkreuter E."/>
            <person name="Kautsar S.A."/>
            <person name="Yang D."/>
            <person name="Bader C.D."/>
            <person name="Teijaro C.N."/>
            <person name="Fluegel L."/>
            <person name="Davis C.M."/>
            <person name="Simpson J.R."/>
            <person name="Lauterbach L."/>
            <person name="Steele A.D."/>
            <person name="Gui C."/>
            <person name="Meng S."/>
            <person name="Li G."/>
            <person name="Viehrig K."/>
            <person name="Ye F."/>
            <person name="Su P."/>
            <person name="Kiefer A.F."/>
            <person name="Nichols A."/>
            <person name="Cepeda A.J."/>
            <person name="Yan W."/>
            <person name="Fan B."/>
            <person name="Jiang Y."/>
            <person name="Adhikari A."/>
            <person name="Zheng C.-J."/>
            <person name="Schuster L."/>
            <person name="Cowan T.M."/>
            <person name="Smanski M.J."/>
            <person name="Chevrette M.G."/>
            <person name="De Carvalho L.P.S."/>
            <person name="Shen B."/>
        </authorList>
    </citation>
    <scope>NUCLEOTIDE SEQUENCE [LARGE SCALE GENOMIC DNA]</scope>
    <source>
        <strain evidence="6 7">NPDC050100</strain>
    </source>
</reference>
<sequence length="368" mass="40519">MTSPADHRVTPLVEPSPIPGKRRVTFLWRAGSPGERAVVLINTLTDRDRHAGDISRHVTTEEAGGDLLTLTYELDEDLRASYQILPCTQIPATDRNSWRRVMETALPDPGNPETVPGQLGRGPSSLLELPLAPAQPYRARRPGTPEGRIHEAGVAGRRVWVYTPPGHDASTGDHPVLVLLDGDTWAGVPTLDNLIADGRMPPAVAVLPDAVDRPARLRDMACHEPFVRWLADELLPWAGREWGATADPARTVIAGQSLGGLTSSYAAFVAPERFGNVLSQSGSYWWSDEDPEWLTRRYAGAARLPVRFHVEAGRLEWLLLEQNRRFARTLFDKGYDVTYTEYNGGRDPACWLGGLGDGLASLASRWSR</sequence>
<dbReference type="InterPro" id="IPR013783">
    <property type="entry name" value="Ig-like_fold"/>
</dbReference>
<dbReference type="GO" id="GO:0016787">
    <property type="term" value="F:hydrolase activity"/>
    <property type="evidence" value="ECO:0007669"/>
    <property type="project" value="UniProtKB-KW"/>
</dbReference>
<dbReference type="RefSeq" id="WP_358130848.1">
    <property type="nucleotide sequence ID" value="NZ_JBFALK010000003.1"/>
</dbReference>
<dbReference type="NCBIfam" id="NF007758">
    <property type="entry name" value="PRK10439.1"/>
    <property type="match status" value="1"/>
</dbReference>
<evidence type="ECO:0000256" key="2">
    <source>
        <dbReference type="ARBA" id="ARBA00022490"/>
    </source>
</evidence>
<keyword evidence="2" id="KW-0963">Cytoplasm</keyword>
<dbReference type="EMBL" id="JBFALK010000003">
    <property type="protein sequence ID" value="MEV0968318.1"/>
    <property type="molecule type" value="Genomic_DNA"/>
</dbReference>
<protein>
    <submittedName>
        <fullName evidence="6">Enterochelin esterase</fullName>
        <ecNumber evidence="6">3.1.1.-</ecNumber>
    </submittedName>
</protein>
<accession>A0ABV3G9N9</accession>
<evidence type="ECO:0000313" key="6">
    <source>
        <dbReference type="EMBL" id="MEV0968318.1"/>
    </source>
</evidence>
<evidence type="ECO:0000313" key="7">
    <source>
        <dbReference type="Proteomes" id="UP001551675"/>
    </source>
</evidence>
<proteinExistence type="inferred from homology"/>
<dbReference type="SUPFAM" id="SSF81296">
    <property type="entry name" value="E set domains"/>
    <property type="match status" value="1"/>
</dbReference>
<dbReference type="InterPro" id="IPR021764">
    <property type="entry name" value="Enterochelin_esterase_N"/>
</dbReference>
<evidence type="ECO:0000256" key="3">
    <source>
        <dbReference type="ARBA" id="ARBA00022801"/>
    </source>
</evidence>
<dbReference type="Proteomes" id="UP001551675">
    <property type="component" value="Unassembled WGS sequence"/>
</dbReference>
<organism evidence="6 7">
    <name type="scientific">Microtetraspora glauca</name>
    <dbReference type="NCBI Taxonomy" id="1996"/>
    <lineage>
        <taxon>Bacteria</taxon>
        <taxon>Bacillati</taxon>
        <taxon>Actinomycetota</taxon>
        <taxon>Actinomycetes</taxon>
        <taxon>Streptosporangiales</taxon>
        <taxon>Streptosporangiaceae</taxon>
        <taxon>Microtetraspora</taxon>
    </lineage>
</organism>
<evidence type="ECO:0000259" key="5">
    <source>
        <dbReference type="Pfam" id="PF11806"/>
    </source>
</evidence>
<comment type="caution">
    <text evidence="6">The sequence shown here is derived from an EMBL/GenBank/DDBJ whole genome shotgun (WGS) entry which is preliminary data.</text>
</comment>
<dbReference type="PANTHER" id="PTHR48098:SF3">
    <property type="entry name" value="IRON(III) ENTEROBACTIN ESTERASE"/>
    <property type="match status" value="1"/>
</dbReference>
<dbReference type="Pfam" id="PF11806">
    <property type="entry name" value="Enterochelin_N"/>
    <property type="match status" value="1"/>
</dbReference>
<gene>
    <name evidence="6" type="primary">fes</name>
    <name evidence="6" type="ORF">AB0I59_06760</name>
</gene>
<name>A0ABV3G9N9_MICGL</name>
<dbReference type="EC" id="3.1.1.-" evidence="6"/>
<comment type="subcellular location">
    <subcellularLocation>
        <location evidence="1">Cytoplasm</location>
    </subcellularLocation>
</comment>
<dbReference type="PANTHER" id="PTHR48098">
    <property type="entry name" value="ENTEROCHELIN ESTERASE-RELATED"/>
    <property type="match status" value="1"/>
</dbReference>
<dbReference type="InterPro" id="IPR050583">
    <property type="entry name" value="Mycobacterial_A85_antigen"/>
</dbReference>
<comment type="similarity">
    <text evidence="4">Belongs to the Fes family.</text>
</comment>
<dbReference type="SUPFAM" id="SSF53474">
    <property type="entry name" value="alpha/beta-Hydrolases"/>
    <property type="match status" value="1"/>
</dbReference>
<evidence type="ECO:0000256" key="4">
    <source>
        <dbReference type="ARBA" id="ARBA00024201"/>
    </source>
</evidence>
<dbReference type="InterPro" id="IPR014756">
    <property type="entry name" value="Ig_E-set"/>
</dbReference>
<keyword evidence="7" id="KW-1185">Reference proteome</keyword>
<dbReference type="Gene3D" id="2.60.40.10">
    <property type="entry name" value="Immunoglobulins"/>
    <property type="match status" value="1"/>
</dbReference>
<keyword evidence="3 6" id="KW-0378">Hydrolase</keyword>
<feature type="domain" description="Enterochelin esterase N-terminal" evidence="5">
    <location>
        <begin position="23"/>
        <end position="136"/>
    </location>
</feature>